<feature type="transmembrane region" description="Helical" evidence="1">
    <location>
        <begin position="125"/>
        <end position="151"/>
    </location>
</feature>
<keyword evidence="1" id="KW-0472">Membrane</keyword>
<feature type="transmembrane region" description="Helical" evidence="1">
    <location>
        <begin position="163"/>
        <end position="184"/>
    </location>
</feature>
<feature type="transmembrane region" description="Helical" evidence="1">
    <location>
        <begin position="39"/>
        <end position="64"/>
    </location>
</feature>
<dbReference type="OMA" id="HILANVW"/>
<feature type="transmembrane region" description="Helical" evidence="1">
    <location>
        <begin position="196"/>
        <end position="218"/>
    </location>
</feature>
<protein>
    <submittedName>
        <fullName evidence="2">Uncharacterized protein</fullName>
    </submittedName>
</protein>
<gene>
    <name evidence="2" type="ORF">SDRG_13282</name>
</gene>
<evidence type="ECO:0000256" key="1">
    <source>
        <dbReference type="SAM" id="Phobius"/>
    </source>
</evidence>
<name>T0PTX3_SAPDV</name>
<dbReference type="EMBL" id="JH767189">
    <property type="protein sequence ID" value="EQC28944.1"/>
    <property type="molecule type" value="Genomic_DNA"/>
</dbReference>
<dbReference type="GeneID" id="19954009"/>
<keyword evidence="1" id="KW-0812">Transmembrane</keyword>
<evidence type="ECO:0000313" key="2">
    <source>
        <dbReference type="EMBL" id="EQC28944.1"/>
    </source>
</evidence>
<feature type="transmembrane region" description="Helical" evidence="1">
    <location>
        <begin position="6"/>
        <end position="27"/>
    </location>
</feature>
<dbReference type="InParanoid" id="T0PTX3"/>
<dbReference type="Proteomes" id="UP000030762">
    <property type="component" value="Unassembled WGS sequence"/>
</dbReference>
<dbReference type="VEuPathDB" id="FungiDB:SDRG_13282"/>
<keyword evidence="3" id="KW-1185">Reference proteome</keyword>
<feature type="transmembrane region" description="Helical" evidence="1">
    <location>
        <begin position="76"/>
        <end position="97"/>
    </location>
</feature>
<dbReference type="AlphaFoldDB" id="T0PTX3"/>
<dbReference type="RefSeq" id="XP_008617583.1">
    <property type="nucleotide sequence ID" value="XM_008619361.1"/>
</dbReference>
<accession>T0PTX3</accession>
<proteinExistence type="predicted"/>
<reference evidence="2 3" key="1">
    <citation type="submission" date="2012-04" db="EMBL/GenBank/DDBJ databases">
        <title>The Genome Sequence of Saprolegnia declina VS20.</title>
        <authorList>
            <consortium name="The Broad Institute Genome Sequencing Platform"/>
            <person name="Russ C."/>
            <person name="Nusbaum C."/>
            <person name="Tyler B."/>
            <person name="van West P."/>
            <person name="Dieguez-Uribeondo J."/>
            <person name="de Bruijn I."/>
            <person name="Tripathy S."/>
            <person name="Jiang R."/>
            <person name="Young S.K."/>
            <person name="Zeng Q."/>
            <person name="Gargeya S."/>
            <person name="Fitzgerald M."/>
            <person name="Haas B."/>
            <person name="Abouelleil A."/>
            <person name="Alvarado L."/>
            <person name="Arachchi H.M."/>
            <person name="Berlin A."/>
            <person name="Chapman S.B."/>
            <person name="Goldberg J."/>
            <person name="Griggs A."/>
            <person name="Gujja S."/>
            <person name="Hansen M."/>
            <person name="Howarth C."/>
            <person name="Imamovic A."/>
            <person name="Larimer J."/>
            <person name="McCowen C."/>
            <person name="Montmayeur A."/>
            <person name="Murphy C."/>
            <person name="Neiman D."/>
            <person name="Pearson M."/>
            <person name="Priest M."/>
            <person name="Roberts A."/>
            <person name="Saif S."/>
            <person name="Shea T."/>
            <person name="Sisk P."/>
            <person name="Sykes S."/>
            <person name="Wortman J."/>
            <person name="Nusbaum C."/>
            <person name="Birren B."/>
        </authorList>
    </citation>
    <scope>NUCLEOTIDE SEQUENCE [LARGE SCALE GENOMIC DNA]</scope>
    <source>
        <strain evidence="2 3">VS20</strain>
    </source>
</reference>
<evidence type="ECO:0000313" key="3">
    <source>
        <dbReference type="Proteomes" id="UP000030762"/>
    </source>
</evidence>
<keyword evidence="1" id="KW-1133">Transmembrane helix</keyword>
<dbReference type="OrthoDB" id="62504at2759"/>
<organism evidence="2 3">
    <name type="scientific">Saprolegnia diclina (strain VS20)</name>
    <dbReference type="NCBI Taxonomy" id="1156394"/>
    <lineage>
        <taxon>Eukaryota</taxon>
        <taxon>Sar</taxon>
        <taxon>Stramenopiles</taxon>
        <taxon>Oomycota</taxon>
        <taxon>Saprolegniomycetes</taxon>
        <taxon>Saprolegniales</taxon>
        <taxon>Saprolegniaceae</taxon>
        <taxon>Saprolegnia</taxon>
    </lineage>
</organism>
<sequence>MVETKLVVAGALAVPTLYFASVLLPAIASVSLSEGWNHILANVWATSGLLDYVIGLLFAAPYFWLRSPNLPTKLVVVAGVCFLGNVFSVAVFIAYIVRGHGTLREAILPLRKASPPIESAAPSRLAFIVATFTSMVFFVGYCLYCVSVQPISVGWAYIKADTWSYVTVIDVWTGICMVVTYVVVREFHDAKLFCSLLVVALIFLGNGATCFYLLYLALVRFPRGSLRDIFLLNEHVLSEDAPLKRPEVSLS</sequence>